<organism evidence="1 2">
    <name type="scientific">Candidatus Abyssobacteria bacterium SURF_17</name>
    <dbReference type="NCBI Taxonomy" id="2093361"/>
    <lineage>
        <taxon>Bacteria</taxon>
        <taxon>Pseudomonadati</taxon>
        <taxon>Candidatus Hydrogenedentota</taxon>
        <taxon>Candidatus Abyssobacteria</taxon>
    </lineage>
</organism>
<comment type="caution">
    <text evidence="1">The sequence shown here is derived from an EMBL/GenBank/DDBJ whole genome shotgun (WGS) entry which is preliminary data.</text>
</comment>
<sequence length="60" mass="7036">MLALLRRIHYRTKKCPTIVWVPIYSNMRRENKEKLPVSKLTPAGISGWSYHSIVGYLHEP</sequence>
<accession>A0A419EZD8</accession>
<dbReference type="Proteomes" id="UP000285961">
    <property type="component" value="Unassembled WGS sequence"/>
</dbReference>
<evidence type="ECO:0000313" key="2">
    <source>
        <dbReference type="Proteomes" id="UP000285961"/>
    </source>
</evidence>
<name>A0A419EZD8_9BACT</name>
<protein>
    <submittedName>
        <fullName evidence="1">Uncharacterized protein</fullName>
    </submittedName>
</protein>
<gene>
    <name evidence="1" type="ORF">C4532_08780</name>
</gene>
<dbReference type="EMBL" id="QZKI01000065">
    <property type="protein sequence ID" value="RJP70767.1"/>
    <property type="molecule type" value="Genomic_DNA"/>
</dbReference>
<dbReference type="AlphaFoldDB" id="A0A419EZD8"/>
<reference evidence="1 2" key="1">
    <citation type="journal article" date="2017" name="ISME J.">
        <title>Energy and carbon metabolisms in a deep terrestrial subsurface fluid microbial community.</title>
        <authorList>
            <person name="Momper L."/>
            <person name="Jungbluth S.P."/>
            <person name="Lee M.D."/>
            <person name="Amend J.P."/>
        </authorList>
    </citation>
    <scope>NUCLEOTIDE SEQUENCE [LARGE SCALE GENOMIC DNA]</scope>
    <source>
        <strain evidence="1">SURF_17</strain>
    </source>
</reference>
<evidence type="ECO:0000313" key="1">
    <source>
        <dbReference type="EMBL" id="RJP70767.1"/>
    </source>
</evidence>
<proteinExistence type="predicted"/>